<feature type="domain" description="Nephrocystin 3-like N-terminal" evidence="2">
    <location>
        <begin position="66"/>
        <end position="245"/>
    </location>
</feature>
<dbReference type="PANTHER" id="PTHR10039">
    <property type="entry name" value="AMELOGENIN"/>
    <property type="match status" value="1"/>
</dbReference>
<evidence type="ECO:0000313" key="4">
    <source>
        <dbReference type="Proteomes" id="UP001465976"/>
    </source>
</evidence>
<keyword evidence="1" id="KW-0677">Repeat</keyword>
<reference evidence="3 4" key="1">
    <citation type="submission" date="2024-02" db="EMBL/GenBank/DDBJ databases">
        <title>A draft genome for the cacao thread blight pathogen Marasmius crinis-equi.</title>
        <authorList>
            <person name="Cohen S.P."/>
            <person name="Baruah I.K."/>
            <person name="Amoako-Attah I."/>
            <person name="Bukari Y."/>
            <person name="Meinhardt L.W."/>
            <person name="Bailey B.A."/>
        </authorList>
    </citation>
    <scope>NUCLEOTIDE SEQUENCE [LARGE SCALE GENOMIC DNA]</scope>
    <source>
        <strain evidence="3 4">GH-76</strain>
    </source>
</reference>
<dbReference type="PANTHER" id="PTHR10039:SF14">
    <property type="entry name" value="NACHT DOMAIN-CONTAINING PROTEIN"/>
    <property type="match status" value="1"/>
</dbReference>
<comment type="caution">
    <text evidence="3">The sequence shown here is derived from an EMBL/GenBank/DDBJ whole genome shotgun (WGS) entry which is preliminary data.</text>
</comment>
<organism evidence="3 4">
    <name type="scientific">Marasmius crinis-equi</name>
    <dbReference type="NCBI Taxonomy" id="585013"/>
    <lineage>
        <taxon>Eukaryota</taxon>
        <taxon>Fungi</taxon>
        <taxon>Dikarya</taxon>
        <taxon>Basidiomycota</taxon>
        <taxon>Agaricomycotina</taxon>
        <taxon>Agaricomycetes</taxon>
        <taxon>Agaricomycetidae</taxon>
        <taxon>Agaricales</taxon>
        <taxon>Marasmiineae</taxon>
        <taxon>Marasmiaceae</taxon>
        <taxon>Marasmius</taxon>
    </lineage>
</organism>
<evidence type="ECO:0000259" key="2">
    <source>
        <dbReference type="Pfam" id="PF24883"/>
    </source>
</evidence>
<evidence type="ECO:0000313" key="3">
    <source>
        <dbReference type="EMBL" id="KAL0577088.1"/>
    </source>
</evidence>
<dbReference type="InterPro" id="IPR056884">
    <property type="entry name" value="NPHP3-like_N"/>
</dbReference>
<keyword evidence="4" id="KW-1185">Reference proteome</keyword>
<dbReference type="InterPro" id="IPR027417">
    <property type="entry name" value="P-loop_NTPase"/>
</dbReference>
<gene>
    <name evidence="3" type="ORF">V5O48_004902</name>
</gene>
<dbReference type="SUPFAM" id="SSF52540">
    <property type="entry name" value="P-loop containing nucleoside triphosphate hydrolases"/>
    <property type="match status" value="1"/>
</dbReference>
<accession>A0ABR3FNS6</accession>
<dbReference type="EMBL" id="JBAHYK010000179">
    <property type="protein sequence ID" value="KAL0577088.1"/>
    <property type="molecule type" value="Genomic_DNA"/>
</dbReference>
<name>A0ABR3FNS6_9AGAR</name>
<dbReference type="Pfam" id="PF24883">
    <property type="entry name" value="NPHP3_N"/>
    <property type="match status" value="1"/>
</dbReference>
<evidence type="ECO:0000256" key="1">
    <source>
        <dbReference type="ARBA" id="ARBA00022737"/>
    </source>
</evidence>
<sequence>MHNNYGRDQNINYGTGPFTVNNTLAQESGLQKLATKAAFSALFNSKARDAQNGCLEGTRKQVIKDLSRWAESADSERLCWLYGGAGVGKSAVGQSICRKYLNSRLAASFFYSRNDSSRNSFDPFIPTIAHQLASNLAYKKAGFTSALDDNIRSNPGVFDMSWNNQFKWLIQEPLEQIEPAQRDGLPTLIVIDGLDECMGLNRSTSDVAERSGSDAIKAQETLLSIIRTAVSTHPSLPLRFLILSRPEHTIRNFFHSTPTKPGPVHKPVDMRDYRTEADRDIRLFLEKEFAALPDSHREAMIEAGWPGEDIIQELIRKSDGHFIYVATLMKYISQRHDPELKLPQERLAIILQMDETLYPDLSDLDQLFHHILRQFTAVREPILLPILQLLVTPSERTLGVTPSAAPFDIPWRSQHSISTILDLDPRQ</sequence>
<dbReference type="Gene3D" id="3.40.50.300">
    <property type="entry name" value="P-loop containing nucleotide triphosphate hydrolases"/>
    <property type="match status" value="1"/>
</dbReference>
<proteinExistence type="predicted"/>
<dbReference type="Proteomes" id="UP001465976">
    <property type="component" value="Unassembled WGS sequence"/>
</dbReference>
<protein>
    <recommendedName>
        <fullName evidence="2">Nephrocystin 3-like N-terminal domain-containing protein</fullName>
    </recommendedName>
</protein>